<evidence type="ECO:0000313" key="3">
    <source>
        <dbReference type="Proteomes" id="UP000705867"/>
    </source>
</evidence>
<dbReference type="Gene3D" id="3.20.20.100">
    <property type="entry name" value="NADP-dependent oxidoreductase domain"/>
    <property type="match status" value="1"/>
</dbReference>
<dbReference type="AlphaFoldDB" id="A0A953JD56"/>
<dbReference type="PANTHER" id="PTHR43312">
    <property type="entry name" value="D-THREO-ALDOSE 1-DEHYDROGENASE"/>
    <property type="match status" value="1"/>
</dbReference>
<protein>
    <submittedName>
        <fullName evidence="2">Aldo/keto reductase</fullName>
    </submittedName>
</protein>
<dbReference type="InterPro" id="IPR036812">
    <property type="entry name" value="NAD(P)_OxRdtase_dom_sf"/>
</dbReference>
<evidence type="ECO:0000313" key="2">
    <source>
        <dbReference type="EMBL" id="MBZ0156905.1"/>
    </source>
</evidence>
<dbReference type="InterPro" id="IPR053135">
    <property type="entry name" value="AKR2_Oxidoreductase"/>
</dbReference>
<organism evidence="2 3">
    <name type="scientific">Candidatus Nitrobium versatile</name>
    <dbReference type="NCBI Taxonomy" id="2884831"/>
    <lineage>
        <taxon>Bacteria</taxon>
        <taxon>Pseudomonadati</taxon>
        <taxon>Nitrospirota</taxon>
        <taxon>Nitrospiria</taxon>
        <taxon>Nitrospirales</taxon>
        <taxon>Nitrospiraceae</taxon>
        <taxon>Candidatus Nitrobium</taxon>
    </lineage>
</organism>
<reference evidence="2" key="1">
    <citation type="journal article" date="2021" name="bioRxiv">
        <title>Unraveling nitrogen, sulfur and carbon metabolic pathways and microbial community transcriptional responses to substrate deprivation and toxicity stresses in a bioreactor mimicking anoxic brackish coastal sediment conditions.</title>
        <authorList>
            <person name="Martins P.D."/>
            <person name="Echeveste M.J."/>
            <person name="Arshad A."/>
            <person name="Kurth J."/>
            <person name="Ouboter H."/>
            <person name="Jetten M.S.M."/>
            <person name="Welte C.U."/>
        </authorList>
    </citation>
    <scope>NUCLEOTIDE SEQUENCE</scope>
    <source>
        <strain evidence="2">MAG_39</strain>
    </source>
</reference>
<sequence length="277" mass="31197">MSIEKRKLGRTGERVTILGLGGEGILRTLDYEKEAYSLINRALDLGITYCESARAYSGSESYYGKALKERRREVFLASKSHARDRKGALLHLQATLRNMNTDHLDLWQVHDVRTDEEIGEIFGPGGAIEAFVTAQEKGMTRFIGVTGHHDPLIIQRCIGIFPFDTVLLPVNPAEPAYNSFIDTVIPLAREKEMGVIGMKVYFRGLAERLPWYSSMEPFLHFALSQAIATAVIGCDTLQQLEENVSFAHSFIHLSDKETHDLIAETAPFAQQLMYYKR</sequence>
<dbReference type="Pfam" id="PF00248">
    <property type="entry name" value="Aldo_ket_red"/>
    <property type="match status" value="1"/>
</dbReference>
<dbReference type="SUPFAM" id="SSF51430">
    <property type="entry name" value="NAD(P)-linked oxidoreductase"/>
    <property type="match status" value="1"/>
</dbReference>
<dbReference type="CDD" id="cd19100">
    <property type="entry name" value="AKR_unchar"/>
    <property type="match status" value="1"/>
</dbReference>
<dbReference type="PANTHER" id="PTHR43312:SF1">
    <property type="entry name" value="NADP-DEPENDENT OXIDOREDUCTASE DOMAIN-CONTAINING PROTEIN"/>
    <property type="match status" value="1"/>
</dbReference>
<evidence type="ECO:0000259" key="1">
    <source>
        <dbReference type="Pfam" id="PF00248"/>
    </source>
</evidence>
<reference evidence="2" key="2">
    <citation type="submission" date="2021-08" db="EMBL/GenBank/DDBJ databases">
        <authorList>
            <person name="Dalcin Martins P."/>
        </authorList>
    </citation>
    <scope>NUCLEOTIDE SEQUENCE</scope>
    <source>
        <strain evidence="2">MAG_39</strain>
    </source>
</reference>
<name>A0A953JD56_9BACT</name>
<comment type="caution">
    <text evidence="2">The sequence shown here is derived from an EMBL/GenBank/DDBJ whole genome shotgun (WGS) entry which is preliminary data.</text>
</comment>
<dbReference type="EMBL" id="JAIOIV010000095">
    <property type="protein sequence ID" value="MBZ0156905.1"/>
    <property type="molecule type" value="Genomic_DNA"/>
</dbReference>
<proteinExistence type="predicted"/>
<accession>A0A953JD56</accession>
<feature type="domain" description="NADP-dependent oxidoreductase" evidence="1">
    <location>
        <begin position="32"/>
        <end position="205"/>
    </location>
</feature>
<gene>
    <name evidence="2" type="ORF">K8I29_11945</name>
</gene>
<dbReference type="Proteomes" id="UP000705867">
    <property type="component" value="Unassembled WGS sequence"/>
</dbReference>
<dbReference type="InterPro" id="IPR023210">
    <property type="entry name" value="NADP_OxRdtase_dom"/>
</dbReference>